<comment type="subcellular location">
    <subcellularLocation>
        <location evidence="1">Secreted</location>
    </subcellularLocation>
</comment>
<dbReference type="EMBL" id="LR761030">
    <property type="protein sequence ID" value="CAB0000198.1"/>
    <property type="molecule type" value="Genomic_DNA"/>
</dbReference>
<evidence type="ECO:0000256" key="3">
    <source>
        <dbReference type="ARBA" id="ARBA00022514"/>
    </source>
</evidence>
<protein>
    <submittedName>
        <fullName evidence="7">Interferon 1ia1</fullName>
    </submittedName>
</protein>
<dbReference type="PANTHER" id="PTHR31943:SF1">
    <property type="entry name" value="INTERFERON LAMBDA-2-RELATED"/>
    <property type="match status" value="1"/>
</dbReference>
<proteinExistence type="inferred from homology"/>
<evidence type="ECO:0000256" key="5">
    <source>
        <dbReference type="ARBA" id="ARBA00022729"/>
    </source>
</evidence>
<dbReference type="GO" id="GO:0005125">
    <property type="term" value="F:cytokine activity"/>
    <property type="evidence" value="ECO:0007669"/>
    <property type="project" value="UniProtKB-KW"/>
</dbReference>
<gene>
    <name evidence="7" type="primary">If1ia1</name>
</gene>
<name>A0A7R8C352_RAT</name>
<dbReference type="AlphaFoldDB" id="A0A7R8C352"/>
<sequence>MKPGESPEWRVGECPQSPLATHLTLSLCVTETAGGHMLLLLLLLLATVLTRTQAHPVPRATRLPVEAKDCNIAQFKSLSPQELQAFRKAKDAIEEGLLPKDVRRASRLLPRDGNLQQLQVQERQKALQAEVALTLKVLGNMTDPALVTILGQPLHTLSHIHSQLQTCTEPQPTAEPTPQSRLLSRWLHRLQEAQNKETPGCLKAYVTLNLFRLLTRDLKCVASGDQCA</sequence>
<dbReference type="GO" id="GO:0050778">
    <property type="term" value="P:positive regulation of immune response"/>
    <property type="evidence" value="ECO:0007669"/>
    <property type="project" value="InterPro"/>
</dbReference>
<dbReference type="GO" id="GO:0007259">
    <property type="term" value="P:cell surface receptor signaling pathway via JAK-STAT"/>
    <property type="evidence" value="ECO:0007669"/>
    <property type="project" value="InterPro"/>
</dbReference>
<dbReference type="InterPro" id="IPR038326">
    <property type="entry name" value="IFN-lambda_sf"/>
</dbReference>
<reference evidence="7" key="1">
    <citation type="journal article" date="2020" name="Genomics">
        <title>Comparative genomic analysis of eutherian interferon genes.</title>
        <authorList>
            <person name="Premzl M."/>
        </authorList>
    </citation>
    <scope>NUCLEOTIDE SEQUENCE</scope>
</reference>
<keyword evidence="5" id="KW-0732">Signal</keyword>
<accession>A0A7R8C352</accession>
<organism evidence="7">
    <name type="scientific">Rattus norvegicus</name>
    <name type="common">Rat</name>
    <dbReference type="NCBI Taxonomy" id="10116"/>
    <lineage>
        <taxon>Eukaryota</taxon>
        <taxon>Metazoa</taxon>
        <taxon>Chordata</taxon>
        <taxon>Craniata</taxon>
        <taxon>Vertebrata</taxon>
        <taxon>Euteleostomi</taxon>
        <taxon>Mammalia</taxon>
        <taxon>Eutheria</taxon>
        <taxon>Euarchontoglires</taxon>
        <taxon>Glires</taxon>
        <taxon>Rodentia</taxon>
        <taxon>Myomorpha</taxon>
        <taxon>Muroidea</taxon>
        <taxon>Muridae</taxon>
        <taxon>Murinae</taxon>
        <taxon>Rattus</taxon>
    </lineage>
</organism>
<dbReference type="InterPro" id="IPR029177">
    <property type="entry name" value="INF_lambda"/>
</dbReference>
<keyword evidence="3" id="KW-0202">Cytokine</keyword>
<dbReference type="Pfam" id="PF15177">
    <property type="entry name" value="IL28A"/>
    <property type="match status" value="1"/>
</dbReference>
<evidence type="ECO:0000256" key="2">
    <source>
        <dbReference type="ARBA" id="ARBA00008717"/>
    </source>
</evidence>
<evidence type="ECO:0000256" key="1">
    <source>
        <dbReference type="ARBA" id="ARBA00004613"/>
    </source>
</evidence>
<dbReference type="PANTHER" id="PTHR31943">
    <property type="entry name" value="INTERLEUKIN-28 AND 29"/>
    <property type="match status" value="1"/>
</dbReference>
<dbReference type="GO" id="GO:0005615">
    <property type="term" value="C:extracellular space"/>
    <property type="evidence" value="ECO:0007669"/>
    <property type="project" value="UniProtKB-KW"/>
</dbReference>
<dbReference type="FunFam" id="1.20.1250.60:FF:000001">
    <property type="entry name" value="Interferon lambda 1"/>
    <property type="match status" value="1"/>
</dbReference>
<keyword evidence="6" id="KW-0051">Antiviral defense</keyword>
<evidence type="ECO:0000256" key="6">
    <source>
        <dbReference type="ARBA" id="ARBA00023118"/>
    </source>
</evidence>
<dbReference type="GO" id="GO:0051607">
    <property type="term" value="P:defense response to virus"/>
    <property type="evidence" value="ECO:0007669"/>
    <property type="project" value="UniProtKB-KW"/>
</dbReference>
<evidence type="ECO:0000256" key="4">
    <source>
        <dbReference type="ARBA" id="ARBA00022525"/>
    </source>
</evidence>
<evidence type="ECO:0000313" key="7">
    <source>
        <dbReference type="EMBL" id="CAB0000198.1"/>
    </source>
</evidence>
<dbReference type="Gene3D" id="1.20.1250.60">
    <property type="entry name" value="Interferon lambda"/>
    <property type="match status" value="1"/>
</dbReference>
<keyword evidence="4" id="KW-0964">Secreted</keyword>
<comment type="similarity">
    <text evidence="2">Belongs to the lambda interferon family.</text>
</comment>